<organism evidence="2 3">
    <name type="scientific">Mucilaginibacter paludis DSM 18603</name>
    <dbReference type="NCBI Taxonomy" id="714943"/>
    <lineage>
        <taxon>Bacteria</taxon>
        <taxon>Pseudomonadati</taxon>
        <taxon>Bacteroidota</taxon>
        <taxon>Sphingobacteriia</taxon>
        <taxon>Sphingobacteriales</taxon>
        <taxon>Sphingobacteriaceae</taxon>
        <taxon>Mucilaginibacter</taxon>
    </lineage>
</organism>
<sequence>MKRALLILVVLFASVSGSFAWSGGQTLYVDGMSYTDTQSMTVNLNAYSANVELSGSVADQGFASLVFVGNNYDYYYTYDFSHDYPNGTTPYIYYRVTSYGDPIYWSSIYVNFEAWLTYGSVTLKWE</sequence>
<keyword evidence="3" id="KW-1185">Reference proteome</keyword>
<evidence type="ECO:0000313" key="2">
    <source>
        <dbReference type="EMBL" id="EHQ24472.1"/>
    </source>
</evidence>
<feature type="chain" id="PRO_5003558678" evidence="1">
    <location>
        <begin position="21"/>
        <end position="126"/>
    </location>
</feature>
<evidence type="ECO:0000313" key="3">
    <source>
        <dbReference type="Proteomes" id="UP000002774"/>
    </source>
</evidence>
<dbReference type="AlphaFoldDB" id="H1YGC0"/>
<protein>
    <submittedName>
        <fullName evidence="2">Uncharacterized protein</fullName>
    </submittedName>
</protein>
<evidence type="ECO:0000256" key="1">
    <source>
        <dbReference type="SAM" id="SignalP"/>
    </source>
</evidence>
<keyword evidence="1" id="KW-0732">Signal</keyword>
<dbReference type="HOGENOM" id="CLU_1979022_0_0_10"/>
<dbReference type="Proteomes" id="UP000002774">
    <property type="component" value="Chromosome"/>
</dbReference>
<dbReference type="EMBL" id="CM001403">
    <property type="protein sequence ID" value="EHQ24472.1"/>
    <property type="molecule type" value="Genomic_DNA"/>
</dbReference>
<reference evidence="2" key="1">
    <citation type="submission" date="2011-09" db="EMBL/GenBank/DDBJ databases">
        <title>The permanent draft genome of Mucilaginibacter paludis DSM 18603.</title>
        <authorList>
            <consortium name="US DOE Joint Genome Institute (JGI-PGF)"/>
            <person name="Lucas S."/>
            <person name="Han J."/>
            <person name="Lapidus A."/>
            <person name="Bruce D."/>
            <person name="Goodwin L."/>
            <person name="Pitluck S."/>
            <person name="Peters L."/>
            <person name="Kyrpides N."/>
            <person name="Mavromatis K."/>
            <person name="Ivanova N."/>
            <person name="Mikhailova N."/>
            <person name="Held B."/>
            <person name="Detter J.C."/>
            <person name="Tapia R."/>
            <person name="Han C."/>
            <person name="Land M."/>
            <person name="Hauser L."/>
            <person name="Markowitz V."/>
            <person name="Cheng J.-F."/>
            <person name="Hugenholtz P."/>
            <person name="Woyke T."/>
            <person name="Wu D."/>
            <person name="Tindall B."/>
            <person name="Brambilla E."/>
            <person name="Klenk H.-P."/>
            <person name="Eisen J.A."/>
        </authorList>
    </citation>
    <scope>NUCLEOTIDE SEQUENCE [LARGE SCALE GENOMIC DNA]</scope>
    <source>
        <strain evidence="2">DSM 18603</strain>
    </source>
</reference>
<gene>
    <name evidence="2" type="ORF">Mucpa_0275</name>
</gene>
<proteinExistence type="predicted"/>
<name>H1YGC0_9SPHI</name>
<dbReference type="RefSeq" id="WP_008504018.1">
    <property type="nucleotide sequence ID" value="NZ_CM001403.1"/>
</dbReference>
<feature type="signal peptide" evidence="1">
    <location>
        <begin position="1"/>
        <end position="20"/>
    </location>
</feature>
<accession>H1YGC0</accession>